<reference evidence="6 7" key="1">
    <citation type="submission" date="2018-12" db="EMBL/GenBank/DDBJ databases">
        <authorList>
            <consortium name="Pathogen Informatics"/>
        </authorList>
    </citation>
    <scope>NUCLEOTIDE SEQUENCE [LARGE SCALE GENOMIC DNA]</scope>
    <source>
        <strain evidence="6 7">NCTC11636</strain>
    </source>
</reference>
<dbReference type="PANTHER" id="PTHR30055">
    <property type="entry name" value="HTH-TYPE TRANSCRIPTIONAL REGULATOR RUTR"/>
    <property type="match status" value="1"/>
</dbReference>
<dbReference type="InterPro" id="IPR025996">
    <property type="entry name" value="MT1864/Rv1816-like_C"/>
</dbReference>
<dbReference type="SUPFAM" id="SSF48498">
    <property type="entry name" value="Tetracyclin repressor-like, C-terminal domain"/>
    <property type="match status" value="1"/>
</dbReference>
<dbReference type="Gene3D" id="1.10.357.10">
    <property type="entry name" value="Tetracycline Repressor, domain 2"/>
    <property type="match status" value="1"/>
</dbReference>
<dbReference type="RefSeq" id="WP_126381720.1">
    <property type="nucleotide sequence ID" value="NZ_LR134350.1"/>
</dbReference>
<keyword evidence="2 4" id="KW-0238">DNA-binding</keyword>
<dbReference type="Gene3D" id="1.10.10.60">
    <property type="entry name" value="Homeodomain-like"/>
    <property type="match status" value="1"/>
</dbReference>
<dbReference type="Pfam" id="PF13305">
    <property type="entry name" value="TetR_C_33"/>
    <property type="match status" value="1"/>
</dbReference>
<dbReference type="PROSITE" id="PS50977">
    <property type="entry name" value="HTH_TETR_2"/>
    <property type="match status" value="1"/>
</dbReference>
<evidence type="ECO:0000256" key="4">
    <source>
        <dbReference type="PROSITE-ProRule" id="PRU00335"/>
    </source>
</evidence>
<dbReference type="Pfam" id="PF00440">
    <property type="entry name" value="TetR_N"/>
    <property type="match status" value="1"/>
</dbReference>
<evidence type="ECO:0000313" key="7">
    <source>
        <dbReference type="Proteomes" id="UP000266895"/>
    </source>
</evidence>
<evidence type="ECO:0000259" key="5">
    <source>
        <dbReference type="PROSITE" id="PS50977"/>
    </source>
</evidence>
<feature type="domain" description="HTH tetR-type" evidence="5">
    <location>
        <begin position="5"/>
        <end position="65"/>
    </location>
</feature>
<dbReference type="Proteomes" id="UP000266895">
    <property type="component" value="Chromosome"/>
</dbReference>
<feature type="DNA-binding region" description="H-T-H motif" evidence="4">
    <location>
        <begin position="28"/>
        <end position="47"/>
    </location>
</feature>
<accession>A0A3S4T8N5</accession>
<sequence length="186" mass="19986">MPRAGLTPERVTAAAARLVDAQGTQALSLSRLATDLGVAAPSLYKHVGGLEDLLGRVSSLAVAMLADALAVSIMGRSGRDALTALAEAYRRFAHEHPGLYPLTQHRNVEATRSGEARRAVEVVVAALEGYRIPEERVIDAVRITRAALHGFVDIEIEGGFARPEPVDTSFEVLLEMLDSTLHRLGR</sequence>
<evidence type="ECO:0000313" key="6">
    <source>
        <dbReference type="EMBL" id="VEG26395.1"/>
    </source>
</evidence>
<evidence type="ECO:0000256" key="2">
    <source>
        <dbReference type="ARBA" id="ARBA00023125"/>
    </source>
</evidence>
<protein>
    <submittedName>
        <fullName evidence="6">Bacterial regulatory proteins, tetR family</fullName>
    </submittedName>
</protein>
<organism evidence="6 7">
    <name type="scientific">Actinomyces howellii</name>
    <dbReference type="NCBI Taxonomy" id="52771"/>
    <lineage>
        <taxon>Bacteria</taxon>
        <taxon>Bacillati</taxon>
        <taxon>Actinomycetota</taxon>
        <taxon>Actinomycetes</taxon>
        <taxon>Actinomycetales</taxon>
        <taxon>Actinomycetaceae</taxon>
        <taxon>Actinomyces</taxon>
    </lineage>
</organism>
<dbReference type="AlphaFoldDB" id="A0A3S4T8N5"/>
<dbReference type="GO" id="GO:0003700">
    <property type="term" value="F:DNA-binding transcription factor activity"/>
    <property type="evidence" value="ECO:0007669"/>
    <property type="project" value="TreeGrafter"/>
</dbReference>
<keyword evidence="1" id="KW-0805">Transcription regulation</keyword>
<dbReference type="InterPro" id="IPR009057">
    <property type="entry name" value="Homeodomain-like_sf"/>
</dbReference>
<evidence type="ECO:0000256" key="1">
    <source>
        <dbReference type="ARBA" id="ARBA00023015"/>
    </source>
</evidence>
<dbReference type="EMBL" id="LR134350">
    <property type="protein sequence ID" value="VEG26395.1"/>
    <property type="molecule type" value="Genomic_DNA"/>
</dbReference>
<dbReference type="InterPro" id="IPR050109">
    <property type="entry name" value="HTH-type_TetR-like_transc_reg"/>
</dbReference>
<keyword evidence="3" id="KW-0804">Transcription</keyword>
<dbReference type="OrthoDB" id="3210322at2"/>
<dbReference type="GO" id="GO:0000976">
    <property type="term" value="F:transcription cis-regulatory region binding"/>
    <property type="evidence" value="ECO:0007669"/>
    <property type="project" value="TreeGrafter"/>
</dbReference>
<name>A0A3S4T8N5_9ACTO</name>
<dbReference type="InterPro" id="IPR001647">
    <property type="entry name" value="HTH_TetR"/>
</dbReference>
<dbReference type="SUPFAM" id="SSF46689">
    <property type="entry name" value="Homeodomain-like"/>
    <property type="match status" value="1"/>
</dbReference>
<dbReference type="PANTHER" id="PTHR30055:SF239">
    <property type="entry name" value="TRANSCRIPTIONAL REGULATORY PROTEIN"/>
    <property type="match status" value="1"/>
</dbReference>
<gene>
    <name evidence="6" type="ORF">NCTC11636_00505</name>
</gene>
<dbReference type="InterPro" id="IPR036271">
    <property type="entry name" value="Tet_transcr_reg_TetR-rel_C_sf"/>
</dbReference>
<proteinExistence type="predicted"/>
<evidence type="ECO:0000256" key="3">
    <source>
        <dbReference type="ARBA" id="ARBA00023163"/>
    </source>
</evidence>
<keyword evidence="7" id="KW-1185">Reference proteome</keyword>
<dbReference type="KEGG" id="ahw:NCTC11636_00505"/>